<evidence type="ECO:0000256" key="1">
    <source>
        <dbReference type="SAM" id="MobiDB-lite"/>
    </source>
</evidence>
<gene>
    <name evidence="2" type="ORF">F511_25645</name>
</gene>
<keyword evidence="3" id="KW-1185">Reference proteome</keyword>
<reference evidence="2 3" key="1">
    <citation type="journal article" date="2015" name="Proc. Natl. Acad. Sci. U.S.A.">
        <title>The resurrection genome of Boea hygrometrica: A blueprint for survival of dehydration.</title>
        <authorList>
            <person name="Xiao L."/>
            <person name="Yang G."/>
            <person name="Zhang L."/>
            <person name="Yang X."/>
            <person name="Zhao S."/>
            <person name="Ji Z."/>
            <person name="Zhou Q."/>
            <person name="Hu M."/>
            <person name="Wang Y."/>
            <person name="Chen M."/>
            <person name="Xu Y."/>
            <person name="Jin H."/>
            <person name="Xiao X."/>
            <person name="Hu G."/>
            <person name="Bao F."/>
            <person name="Hu Y."/>
            <person name="Wan P."/>
            <person name="Li L."/>
            <person name="Deng X."/>
            <person name="Kuang T."/>
            <person name="Xiang C."/>
            <person name="Zhu J.K."/>
            <person name="Oliver M.J."/>
            <person name="He Y."/>
        </authorList>
    </citation>
    <scope>NUCLEOTIDE SEQUENCE [LARGE SCALE GENOMIC DNA]</scope>
    <source>
        <strain evidence="3">cv. XS01</strain>
    </source>
</reference>
<organism evidence="2 3">
    <name type="scientific">Dorcoceras hygrometricum</name>
    <dbReference type="NCBI Taxonomy" id="472368"/>
    <lineage>
        <taxon>Eukaryota</taxon>
        <taxon>Viridiplantae</taxon>
        <taxon>Streptophyta</taxon>
        <taxon>Embryophyta</taxon>
        <taxon>Tracheophyta</taxon>
        <taxon>Spermatophyta</taxon>
        <taxon>Magnoliopsida</taxon>
        <taxon>eudicotyledons</taxon>
        <taxon>Gunneridae</taxon>
        <taxon>Pentapetalae</taxon>
        <taxon>asterids</taxon>
        <taxon>lamiids</taxon>
        <taxon>Lamiales</taxon>
        <taxon>Gesneriaceae</taxon>
        <taxon>Didymocarpoideae</taxon>
        <taxon>Trichosporeae</taxon>
        <taxon>Loxocarpinae</taxon>
        <taxon>Dorcoceras</taxon>
    </lineage>
</organism>
<feature type="compositionally biased region" description="Low complexity" evidence="1">
    <location>
        <begin position="274"/>
        <end position="285"/>
    </location>
</feature>
<proteinExistence type="predicted"/>
<evidence type="ECO:0008006" key="4">
    <source>
        <dbReference type="Google" id="ProtNLM"/>
    </source>
</evidence>
<evidence type="ECO:0000313" key="3">
    <source>
        <dbReference type="Proteomes" id="UP000250235"/>
    </source>
</evidence>
<name>A0A2Z7B2W3_9LAMI</name>
<dbReference type="AlphaFoldDB" id="A0A2Z7B2W3"/>
<sequence length="645" mass="70952">MASSLINNTIQIYFNSVYGMADEGVQMFKALESSGLRGFLGFSSAIFEVALVEFFQNALVRDGKVVSAVQGKAVEISEEVFAGTFELPTEGLTEMTDVPKDLVFDARRYGDPYFEASPRICGVDLYFVEGCTISGTGVIEEFPPLKILTSKTVGTYVAKNKNITIEEVVDEPVVKKAAPKRTPAPAVCEPAAKKKRTTMGIPTPAEKDLAMVPVVQNPEPIFLVPAATPRAQRRRAPKRKLVMQEGSDDEIFDNIIHQVIVETAEIETGEPNLEEPVVTETTDTAAVETESRIDVSSITNYDEEEPLDTEPLSKVLEHTEKSTSDEKSMPIDDLLAQIPENMMLPSVTAAEPTKSNSDLVLRSQESMTETDIEFLVQLWEKVIDEISSLFSSFSLRRLAILETVSDIAAKEEQILAWAETYSLQTARTQIGGYPCTEKLSCEKQPSSVAAFALICLFIEPVQVVRSLSIVKTWGWARVCTDIVQFSLFGHLQPVGYHNICTDLVAVGPVVDRSGIPKRTVNKVQYDILTVDSFSVPPPDRVAEEPVVNIYTDLTDSQRHPDPNSSSTSSSSESQMDFIVDIPHNEETSGAKITTADIPQIEQSTTAPQLSFPATTITTTDLTESFVQLRTSVNQISLEQLQTNDR</sequence>
<dbReference type="EMBL" id="KV010175">
    <property type="protein sequence ID" value="KZV28124.1"/>
    <property type="molecule type" value="Genomic_DNA"/>
</dbReference>
<evidence type="ECO:0000313" key="2">
    <source>
        <dbReference type="EMBL" id="KZV28124.1"/>
    </source>
</evidence>
<feature type="compositionally biased region" description="Low complexity" evidence="1">
    <location>
        <begin position="564"/>
        <end position="573"/>
    </location>
</feature>
<feature type="region of interest" description="Disordered" evidence="1">
    <location>
        <begin position="266"/>
        <end position="285"/>
    </location>
</feature>
<dbReference type="Proteomes" id="UP000250235">
    <property type="component" value="Unassembled WGS sequence"/>
</dbReference>
<feature type="region of interest" description="Disordered" evidence="1">
    <location>
        <begin position="552"/>
        <end position="574"/>
    </location>
</feature>
<protein>
    <recommendedName>
        <fullName evidence="4">Dystroglycan-like</fullName>
    </recommendedName>
</protein>
<accession>A0A2Z7B2W3</accession>